<sequence length="121" mass="12941">MNFNRSHIGPGVGGFRGPAQSGAAAGDAAPTERLTGLGQQSPQRMVSPPATNQAGRVQRTRRTVDLPAATHRALDIWQREAADRLGVARVTGQEVLTALIDQLLVDPKLAAQITRAIKDRR</sequence>
<name>A0A0U1D6A6_9MYCO</name>
<evidence type="ECO:0000313" key="3">
    <source>
        <dbReference type="Proteomes" id="UP000199601"/>
    </source>
</evidence>
<organism evidence="2 3">
    <name type="scientific">Mycobacterium europaeum</name>
    <dbReference type="NCBI Taxonomy" id="761804"/>
    <lineage>
        <taxon>Bacteria</taxon>
        <taxon>Bacillati</taxon>
        <taxon>Actinomycetota</taxon>
        <taxon>Actinomycetes</taxon>
        <taxon>Mycobacteriales</taxon>
        <taxon>Mycobacteriaceae</taxon>
        <taxon>Mycobacterium</taxon>
        <taxon>Mycobacterium simiae complex</taxon>
    </lineage>
</organism>
<dbReference type="Proteomes" id="UP000199601">
    <property type="component" value="Unassembled WGS sequence"/>
</dbReference>
<dbReference type="OrthoDB" id="4762170at2"/>
<proteinExistence type="predicted"/>
<evidence type="ECO:0000313" key="2">
    <source>
        <dbReference type="EMBL" id="CQD09034.1"/>
    </source>
</evidence>
<protein>
    <submittedName>
        <fullName evidence="2">Uncharacterized protein</fullName>
    </submittedName>
</protein>
<keyword evidence="3" id="KW-1185">Reference proteome</keyword>
<gene>
    <name evidence="2" type="ORF">BN000_01843</name>
</gene>
<reference evidence="3" key="1">
    <citation type="submission" date="2015-03" db="EMBL/GenBank/DDBJ databases">
        <authorList>
            <person name="Urmite Genomes"/>
        </authorList>
    </citation>
    <scope>NUCLEOTIDE SEQUENCE [LARGE SCALE GENOMIC DNA]</scope>
    <source>
        <strain evidence="3">CSUR P1344</strain>
    </source>
</reference>
<dbReference type="EMBL" id="CTEC01000001">
    <property type="protein sequence ID" value="CQD09034.1"/>
    <property type="molecule type" value="Genomic_DNA"/>
</dbReference>
<evidence type="ECO:0000256" key="1">
    <source>
        <dbReference type="SAM" id="MobiDB-lite"/>
    </source>
</evidence>
<dbReference type="RefSeq" id="WP_085242564.1">
    <property type="nucleotide sequence ID" value="NZ_CP157315.1"/>
</dbReference>
<dbReference type="AlphaFoldDB" id="A0A0U1D6A6"/>
<accession>A0A0U1D6A6</accession>
<feature type="compositionally biased region" description="Polar residues" evidence="1">
    <location>
        <begin position="37"/>
        <end position="55"/>
    </location>
</feature>
<feature type="compositionally biased region" description="Low complexity" evidence="1">
    <location>
        <begin position="17"/>
        <end position="29"/>
    </location>
</feature>
<feature type="region of interest" description="Disordered" evidence="1">
    <location>
        <begin position="1"/>
        <end position="62"/>
    </location>
</feature>